<protein>
    <submittedName>
        <fullName evidence="16">CD8A protein</fullName>
    </submittedName>
</protein>
<feature type="domain" description="Ig-like" evidence="15">
    <location>
        <begin position="17"/>
        <end position="105"/>
    </location>
</feature>
<evidence type="ECO:0000256" key="9">
    <source>
        <dbReference type="ARBA" id="ARBA00023139"/>
    </source>
</evidence>
<evidence type="ECO:0000256" key="13">
    <source>
        <dbReference type="ARBA" id="ARBA00023319"/>
    </source>
</evidence>
<evidence type="ECO:0000256" key="10">
    <source>
        <dbReference type="ARBA" id="ARBA00023157"/>
    </source>
</evidence>
<evidence type="ECO:0000259" key="15">
    <source>
        <dbReference type="PROSITE" id="PS50835"/>
    </source>
</evidence>
<dbReference type="OrthoDB" id="9906515at2759"/>
<evidence type="ECO:0000256" key="8">
    <source>
        <dbReference type="ARBA" id="ARBA00023136"/>
    </source>
</evidence>
<dbReference type="GO" id="GO:0045065">
    <property type="term" value="P:cytotoxic T cell differentiation"/>
    <property type="evidence" value="ECO:0007669"/>
    <property type="project" value="TreeGrafter"/>
</dbReference>
<dbReference type="GO" id="GO:0007166">
    <property type="term" value="P:cell surface receptor signaling pathway"/>
    <property type="evidence" value="ECO:0007669"/>
    <property type="project" value="TreeGrafter"/>
</dbReference>
<name>A0A7K4ZSM5_9AVES</name>
<dbReference type="PROSITE" id="PS50835">
    <property type="entry name" value="IG_LIKE"/>
    <property type="match status" value="1"/>
</dbReference>
<keyword evidence="13" id="KW-0393">Immunoglobulin domain</keyword>
<evidence type="ECO:0000256" key="14">
    <source>
        <dbReference type="SAM" id="Phobius"/>
    </source>
</evidence>
<keyword evidence="4" id="KW-0732">Signal</keyword>
<keyword evidence="3 14" id="KW-0812">Transmembrane</keyword>
<keyword evidence="6 14" id="KW-1133">Transmembrane helix</keyword>
<evidence type="ECO:0000313" key="17">
    <source>
        <dbReference type="Proteomes" id="UP000517892"/>
    </source>
</evidence>
<keyword evidence="5" id="KW-0391">Immunity</keyword>
<dbReference type="InterPro" id="IPR013106">
    <property type="entry name" value="Ig_V-set"/>
</dbReference>
<evidence type="ECO:0000256" key="5">
    <source>
        <dbReference type="ARBA" id="ARBA00022859"/>
    </source>
</evidence>
<keyword evidence="9" id="KW-0564">Palmitate</keyword>
<dbReference type="Proteomes" id="UP000517892">
    <property type="component" value="Unassembled WGS sequence"/>
</dbReference>
<evidence type="ECO:0000256" key="6">
    <source>
        <dbReference type="ARBA" id="ARBA00022989"/>
    </source>
</evidence>
<evidence type="ECO:0000256" key="2">
    <source>
        <dbReference type="ARBA" id="ARBA00022475"/>
    </source>
</evidence>
<comment type="subcellular location">
    <subcellularLocation>
        <location evidence="1">Cell membrane</location>
        <topology evidence="1">Single-pass type I membrane protein</topology>
    </subcellularLocation>
</comment>
<evidence type="ECO:0000256" key="4">
    <source>
        <dbReference type="ARBA" id="ARBA00022729"/>
    </source>
</evidence>
<comment type="caution">
    <text evidence="16">The sequence shown here is derived from an EMBL/GenBank/DDBJ whole genome shotgun (WGS) entry which is preliminary data.</text>
</comment>
<dbReference type="SUPFAM" id="SSF48726">
    <property type="entry name" value="Immunoglobulin"/>
    <property type="match status" value="1"/>
</dbReference>
<organism evidence="16 17">
    <name type="scientific">Centropus unirufus</name>
    <dbReference type="NCBI Taxonomy" id="1118519"/>
    <lineage>
        <taxon>Eukaryota</taxon>
        <taxon>Metazoa</taxon>
        <taxon>Chordata</taxon>
        <taxon>Craniata</taxon>
        <taxon>Vertebrata</taxon>
        <taxon>Euteleostomi</taxon>
        <taxon>Archelosauria</taxon>
        <taxon>Archosauria</taxon>
        <taxon>Dinosauria</taxon>
        <taxon>Saurischia</taxon>
        <taxon>Theropoda</taxon>
        <taxon>Coelurosauria</taxon>
        <taxon>Aves</taxon>
        <taxon>Neognathae</taxon>
        <taxon>Neoaves</taxon>
        <taxon>Otidimorphae</taxon>
        <taxon>Cuculiformes</taxon>
        <taxon>Centropidae</taxon>
        <taxon>Centropus</taxon>
    </lineage>
</organism>
<keyword evidence="17" id="KW-1185">Reference proteome</keyword>
<dbReference type="InterPro" id="IPR007110">
    <property type="entry name" value="Ig-like_dom"/>
</dbReference>
<dbReference type="GO" id="GO:0002456">
    <property type="term" value="P:T cell mediated immunity"/>
    <property type="evidence" value="ECO:0007669"/>
    <property type="project" value="TreeGrafter"/>
</dbReference>
<dbReference type="FunFam" id="2.60.40.10:FF:001514">
    <property type="entry name" value="CD8 alpha chain"/>
    <property type="match status" value="1"/>
</dbReference>
<dbReference type="InterPro" id="IPR013783">
    <property type="entry name" value="Ig-like_fold"/>
</dbReference>
<evidence type="ECO:0000256" key="1">
    <source>
        <dbReference type="ARBA" id="ARBA00004251"/>
    </source>
</evidence>
<gene>
    <name evidence="16" type="primary">Cd8a</name>
    <name evidence="16" type="ORF">CENUNI_R15069</name>
</gene>
<reference evidence="16 17" key="1">
    <citation type="submission" date="2019-09" db="EMBL/GenBank/DDBJ databases">
        <title>Bird 10,000 Genomes (B10K) Project - Family phase.</title>
        <authorList>
            <person name="Zhang G."/>
        </authorList>
    </citation>
    <scope>NUCLEOTIDE SEQUENCE [LARGE SCALE GENOMIC DNA]</scope>
    <source>
        <strain evidence="16">B10K-DU-017-25</strain>
        <tissue evidence="16">Mixed tissue sample</tissue>
    </source>
</reference>
<dbReference type="AlphaFoldDB" id="A0A7K4ZSM5"/>
<evidence type="ECO:0000256" key="11">
    <source>
        <dbReference type="ARBA" id="ARBA00023180"/>
    </source>
</evidence>
<sequence>KMTVGFRDRSITHPQLGQRLELQCESSKEDSGVFWVRLDKDHTLHFIVYISSLPRTVFQGNQQTSPRFEATKDRRFYRLVVKSFTSQDEGYYFCLMNSNQVLYFSQGQPAFFPVIPTVAPTTQRAITENDSCLKTQDQDFSDQNVMTLFCDIVVWVPLAGACVLLLIALLVTILLCQ</sequence>
<keyword evidence="2" id="KW-1003">Cell membrane</keyword>
<proteinExistence type="predicted"/>
<dbReference type="Gene3D" id="2.60.40.10">
    <property type="entry name" value="Immunoglobulins"/>
    <property type="match status" value="1"/>
</dbReference>
<dbReference type="PANTHER" id="PTHR10441:SF2">
    <property type="entry name" value="T-CELL SURFACE GLYCOPROTEIN CD8 ALPHA CHAIN"/>
    <property type="match status" value="1"/>
</dbReference>
<dbReference type="GO" id="GO:0009897">
    <property type="term" value="C:external side of plasma membrane"/>
    <property type="evidence" value="ECO:0007669"/>
    <property type="project" value="TreeGrafter"/>
</dbReference>
<keyword evidence="12" id="KW-0449">Lipoprotein</keyword>
<keyword evidence="7" id="KW-1064">Adaptive immunity</keyword>
<accession>A0A7K4ZSM5</accession>
<evidence type="ECO:0000256" key="3">
    <source>
        <dbReference type="ARBA" id="ARBA00022692"/>
    </source>
</evidence>
<evidence type="ECO:0000256" key="12">
    <source>
        <dbReference type="ARBA" id="ARBA00023288"/>
    </source>
</evidence>
<keyword evidence="11" id="KW-0325">Glycoprotein</keyword>
<feature type="transmembrane region" description="Helical" evidence="14">
    <location>
        <begin position="152"/>
        <end position="176"/>
    </location>
</feature>
<evidence type="ECO:0000313" key="16">
    <source>
        <dbReference type="EMBL" id="NWR74356.1"/>
    </source>
</evidence>
<dbReference type="EMBL" id="VYZI01000187">
    <property type="protein sequence ID" value="NWR74356.1"/>
    <property type="molecule type" value="Genomic_DNA"/>
</dbReference>
<keyword evidence="10" id="KW-1015">Disulfide bond</keyword>
<feature type="non-terminal residue" evidence="16">
    <location>
        <position position="1"/>
    </location>
</feature>
<dbReference type="SMART" id="SM00406">
    <property type="entry name" value="IGv"/>
    <property type="match status" value="1"/>
</dbReference>
<keyword evidence="8 14" id="KW-0472">Membrane</keyword>
<evidence type="ECO:0000256" key="7">
    <source>
        <dbReference type="ARBA" id="ARBA00023130"/>
    </source>
</evidence>
<dbReference type="InterPro" id="IPR015468">
    <property type="entry name" value="CD8_asu"/>
</dbReference>
<feature type="non-terminal residue" evidence="16">
    <location>
        <position position="177"/>
    </location>
</feature>
<dbReference type="Pfam" id="PF07686">
    <property type="entry name" value="V-set"/>
    <property type="match status" value="1"/>
</dbReference>
<dbReference type="InterPro" id="IPR036179">
    <property type="entry name" value="Ig-like_dom_sf"/>
</dbReference>
<dbReference type="PANTHER" id="PTHR10441">
    <property type="entry name" value="CD8 ALPHA CHAIN"/>
    <property type="match status" value="1"/>
</dbReference>